<organism evidence="2 3">
    <name type="scientific">Zasmidium cellare</name>
    <name type="common">Wine cellar mold</name>
    <name type="synonym">Racodium cellare</name>
    <dbReference type="NCBI Taxonomy" id="395010"/>
    <lineage>
        <taxon>Eukaryota</taxon>
        <taxon>Fungi</taxon>
        <taxon>Dikarya</taxon>
        <taxon>Ascomycota</taxon>
        <taxon>Pezizomycotina</taxon>
        <taxon>Dothideomycetes</taxon>
        <taxon>Dothideomycetidae</taxon>
        <taxon>Mycosphaerellales</taxon>
        <taxon>Mycosphaerellaceae</taxon>
        <taxon>Zasmidium</taxon>
    </lineage>
</organism>
<gene>
    <name evidence="2" type="ORF">PRZ48_005060</name>
</gene>
<feature type="compositionally biased region" description="Polar residues" evidence="1">
    <location>
        <begin position="116"/>
        <end position="131"/>
    </location>
</feature>
<evidence type="ECO:0000313" key="2">
    <source>
        <dbReference type="EMBL" id="KAK4504144.1"/>
    </source>
</evidence>
<reference evidence="2 3" key="1">
    <citation type="journal article" date="2023" name="G3 (Bethesda)">
        <title>A chromosome-level genome assembly of Zasmidium syzygii isolated from banana leaves.</title>
        <authorList>
            <person name="van Westerhoven A.C."/>
            <person name="Mehrabi R."/>
            <person name="Talebi R."/>
            <person name="Steentjes M.B.F."/>
            <person name="Corcolon B."/>
            <person name="Chong P.A."/>
            <person name="Kema G.H.J."/>
            <person name="Seidl M.F."/>
        </authorList>
    </citation>
    <scope>NUCLEOTIDE SEQUENCE [LARGE SCALE GENOMIC DNA]</scope>
    <source>
        <strain evidence="2 3">P124</strain>
    </source>
</reference>
<dbReference type="EMBL" id="JAXOVC010000003">
    <property type="protein sequence ID" value="KAK4504144.1"/>
    <property type="molecule type" value="Genomic_DNA"/>
</dbReference>
<comment type="caution">
    <text evidence="2">The sequence shown here is derived from an EMBL/GenBank/DDBJ whole genome shotgun (WGS) entry which is preliminary data.</text>
</comment>
<name>A0ABR0ERD3_ZASCE</name>
<dbReference type="Proteomes" id="UP001305779">
    <property type="component" value="Unassembled WGS sequence"/>
</dbReference>
<evidence type="ECO:0000313" key="3">
    <source>
        <dbReference type="Proteomes" id="UP001305779"/>
    </source>
</evidence>
<proteinExistence type="predicted"/>
<protein>
    <submittedName>
        <fullName evidence="2">Uncharacterized protein</fullName>
    </submittedName>
</protein>
<keyword evidence="3" id="KW-1185">Reference proteome</keyword>
<evidence type="ECO:0000256" key="1">
    <source>
        <dbReference type="SAM" id="MobiDB-lite"/>
    </source>
</evidence>
<sequence length="131" mass="14689">MASPATAHAISPERLAAKERVEEIREMAINRGNMMNDGAYRTSSQAGPLLREITGWVEELCTLADIDRSADDLLNRLGVFAVILGMEEVKRRQQHLKEGRAGRAKRREEHRRMAQNKASLISSMSAMTAKR</sequence>
<feature type="region of interest" description="Disordered" evidence="1">
    <location>
        <begin position="92"/>
        <end position="131"/>
    </location>
</feature>
<feature type="compositionally biased region" description="Basic and acidic residues" evidence="1">
    <location>
        <begin position="92"/>
        <end position="112"/>
    </location>
</feature>
<accession>A0ABR0ERD3</accession>